<dbReference type="KEGG" id="amol:AMOL_1470"/>
<protein>
    <submittedName>
        <fullName evidence="4">Type IV / VI secretion system protein</fullName>
    </submittedName>
    <submittedName>
        <fullName evidence="3">Type VI secretion system, membrane platform protein</fullName>
    </submittedName>
</protein>
<feature type="domain" description="Type IV / VI secretion system DotU" evidence="2">
    <location>
        <begin position="55"/>
        <end position="256"/>
    </location>
</feature>
<reference evidence="3 6" key="2">
    <citation type="submission" date="2018-08" db="EMBL/GenBank/DDBJ databases">
        <title>Complete genome of the Arcobacter molluscorum type strain LMG 25693.</title>
        <authorList>
            <person name="Miller W.G."/>
            <person name="Yee E."/>
            <person name="Bono J.L."/>
        </authorList>
    </citation>
    <scope>NUCLEOTIDE SEQUENCE [LARGE SCALE GENOMIC DNA]</scope>
    <source>
        <strain evidence="3 6">CECT 7696</strain>
    </source>
</reference>
<dbReference type="RefSeq" id="WP_099342290.1">
    <property type="nucleotide sequence ID" value="NZ_CP032098.1"/>
</dbReference>
<dbReference type="AlphaFoldDB" id="A0A2G1DI60"/>
<dbReference type="Pfam" id="PF09850">
    <property type="entry name" value="DotU"/>
    <property type="match status" value="1"/>
</dbReference>
<dbReference type="InterPro" id="IPR038522">
    <property type="entry name" value="T4/T6SS_DotU_sf"/>
</dbReference>
<evidence type="ECO:0000313" key="5">
    <source>
        <dbReference type="Proteomes" id="UP000221222"/>
    </source>
</evidence>
<evidence type="ECO:0000259" key="2">
    <source>
        <dbReference type="Pfam" id="PF09850"/>
    </source>
</evidence>
<dbReference type="PANTHER" id="PTHR38033">
    <property type="entry name" value="MEMBRANE PROTEIN-RELATED"/>
    <property type="match status" value="1"/>
</dbReference>
<reference evidence="4 5" key="1">
    <citation type="submission" date="2017-09" db="EMBL/GenBank/DDBJ databases">
        <title>Arcobacter canalis sp. nov., a new species isolated from a water canal contaminated with urban sewage.</title>
        <authorList>
            <person name="Perez-Cataluna A."/>
            <person name="Salas-Masso N."/>
            <person name="Figueras M.J."/>
        </authorList>
    </citation>
    <scope>NUCLEOTIDE SEQUENCE [LARGE SCALE GENOMIC DNA]</scope>
    <source>
        <strain evidence="4 5">F98-3</strain>
    </source>
</reference>
<name>A0A2G1DI60_9BACT</name>
<dbReference type="PANTHER" id="PTHR38033:SF1">
    <property type="entry name" value="DOTU FAMILY TYPE IV_VI SECRETION SYSTEM PROTEIN"/>
    <property type="match status" value="1"/>
</dbReference>
<organism evidence="4 5">
    <name type="scientific">Malaciobacter molluscorum LMG 25693</name>
    <dbReference type="NCBI Taxonomy" id="870501"/>
    <lineage>
        <taxon>Bacteria</taxon>
        <taxon>Pseudomonadati</taxon>
        <taxon>Campylobacterota</taxon>
        <taxon>Epsilonproteobacteria</taxon>
        <taxon>Campylobacterales</taxon>
        <taxon>Arcobacteraceae</taxon>
        <taxon>Malaciobacter</taxon>
    </lineage>
</organism>
<evidence type="ECO:0000313" key="6">
    <source>
        <dbReference type="Proteomes" id="UP000262712"/>
    </source>
</evidence>
<accession>A0A2G1DI60</accession>
<keyword evidence="1" id="KW-1133">Transmembrane helix</keyword>
<dbReference type="Proteomes" id="UP000262712">
    <property type="component" value="Chromosome"/>
</dbReference>
<dbReference type="NCBIfam" id="TIGR03349">
    <property type="entry name" value="IV_VI_DotU"/>
    <property type="match status" value="1"/>
</dbReference>
<keyword evidence="1" id="KW-0812">Transmembrane</keyword>
<keyword evidence="5" id="KW-1185">Reference proteome</keyword>
<dbReference type="NCBIfam" id="NF038228">
    <property type="entry name" value="IcmH_DotU_IVB"/>
    <property type="match status" value="1"/>
</dbReference>
<evidence type="ECO:0000256" key="1">
    <source>
        <dbReference type="SAM" id="Phobius"/>
    </source>
</evidence>
<keyword evidence="1" id="KW-0472">Membrane</keyword>
<feature type="transmembrane region" description="Helical" evidence="1">
    <location>
        <begin position="235"/>
        <end position="255"/>
    </location>
</feature>
<sequence>MSNKTILVTAEDNVNLTNFNSQDIEKTYTKLKRQASYFKRNKSFNISDFEISFNPIISASIPIFEYIYTLDNKDDEFLDINNVRENFVNKINQFQEKTNEFDVPETEVLVTRYILCTFVDEIVNSTYFGKQHDWANNSLLSIFHNETYGGENFFHLMDKFLKTPAKYIHILEFMYICLSLGFEGKYRVISRGQIELNNIKDSLFKQIMIVQGKEPLTFYTKQEPSKEKFRLFDKLSYPLLVSTIFALLIIIYTSLSISLNSQNNDFLKILQNDSTKIVFSKVKQENN</sequence>
<dbReference type="EMBL" id="CP032098">
    <property type="protein sequence ID" value="AXX92440.1"/>
    <property type="molecule type" value="Genomic_DNA"/>
</dbReference>
<dbReference type="Proteomes" id="UP000221222">
    <property type="component" value="Unassembled WGS sequence"/>
</dbReference>
<gene>
    <name evidence="3" type="primary">tssL</name>
    <name evidence="3" type="ORF">AMOL_1470</name>
    <name evidence="4" type="ORF">CPU12_06495</name>
</gene>
<dbReference type="Gene3D" id="1.25.40.590">
    <property type="entry name" value="Type IV / VI secretion system, DotU"/>
    <property type="match status" value="1"/>
</dbReference>
<evidence type="ECO:0000313" key="4">
    <source>
        <dbReference type="EMBL" id="PHO18114.1"/>
    </source>
</evidence>
<dbReference type="EMBL" id="NXFY01000008">
    <property type="protein sequence ID" value="PHO18114.1"/>
    <property type="molecule type" value="Genomic_DNA"/>
</dbReference>
<evidence type="ECO:0000313" key="3">
    <source>
        <dbReference type="EMBL" id="AXX92440.1"/>
    </source>
</evidence>
<proteinExistence type="predicted"/>
<dbReference type="InterPro" id="IPR017732">
    <property type="entry name" value="T4/T6SS_DotU"/>
</dbReference>